<dbReference type="PANTHER" id="PTHR24296">
    <property type="entry name" value="CYTOCHROME P450"/>
    <property type="match status" value="1"/>
</dbReference>
<keyword evidence="7" id="KW-1185">Reference proteome</keyword>
<proteinExistence type="inferred from homology"/>
<dbReference type="EMBL" id="PKPP01012123">
    <property type="protein sequence ID" value="PWA42912.1"/>
    <property type="molecule type" value="Genomic_DNA"/>
</dbReference>
<dbReference type="AlphaFoldDB" id="A0A2U1L1M0"/>
<organism evidence="6 7">
    <name type="scientific">Artemisia annua</name>
    <name type="common">Sweet wormwood</name>
    <dbReference type="NCBI Taxonomy" id="35608"/>
    <lineage>
        <taxon>Eukaryota</taxon>
        <taxon>Viridiplantae</taxon>
        <taxon>Streptophyta</taxon>
        <taxon>Embryophyta</taxon>
        <taxon>Tracheophyta</taxon>
        <taxon>Spermatophyta</taxon>
        <taxon>Magnoliopsida</taxon>
        <taxon>eudicotyledons</taxon>
        <taxon>Gunneridae</taxon>
        <taxon>Pentapetalae</taxon>
        <taxon>asterids</taxon>
        <taxon>campanulids</taxon>
        <taxon>Asterales</taxon>
        <taxon>Asteraceae</taxon>
        <taxon>Asteroideae</taxon>
        <taxon>Anthemideae</taxon>
        <taxon>Artemisiinae</taxon>
        <taxon>Artemisia</taxon>
    </lineage>
</organism>
<keyword evidence="3" id="KW-0479">Metal-binding</keyword>
<dbReference type="GO" id="GO:0016705">
    <property type="term" value="F:oxidoreductase activity, acting on paired donors, with incorporation or reduction of molecular oxygen"/>
    <property type="evidence" value="ECO:0007669"/>
    <property type="project" value="InterPro"/>
</dbReference>
<evidence type="ECO:0000256" key="2">
    <source>
        <dbReference type="ARBA" id="ARBA00010617"/>
    </source>
</evidence>
<sequence>MDSIFKVGFGVDLENMSDTSDESLRLVSHAIDDANTLTMTRFVDKSWKIKKLLNIGSEAALKKNIKVIDEFVYKVIETKIEQMHESNDEFSVKKEDILSRFLQFIEIQNTYVI</sequence>
<dbReference type="GO" id="GO:0005506">
    <property type="term" value="F:iron ion binding"/>
    <property type="evidence" value="ECO:0007669"/>
    <property type="project" value="InterPro"/>
</dbReference>
<keyword evidence="4" id="KW-0560">Oxidoreductase</keyword>
<dbReference type="OrthoDB" id="1713632at2759"/>
<gene>
    <name evidence="6" type="ORF">CTI12_AA540510</name>
</gene>
<protein>
    <recommendedName>
        <fullName evidence="8">Cytochrome P450</fullName>
    </recommendedName>
</protein>
<comment type="caution">
    <text evidence="6">The sequence shown here is derived from an EMBL/GenBank/DDBJ whole genome shotgun (WGS) entry which is preliminary data.</text>
</comment>
<comment type="cofactor">
    <cofactor evidence="1">
        <name>heme</name>
        <dbReference type="ChEBI" id="CHEBI:30413"/>
    </cofactor>
</comment>
<evidence type="ECO:0000256" key="1">
    <source>
        <dbReference type="ARBA" id="ARBA00001971"/>
    </source>
</evidence>
<evidence type="ECO:0000256" key="4">
    <source>
        <dbReference type="ARBA" id="ARBA00023002"/>
    </source>
</evidence>
<dbReference type="Proteomes" id="UP000245207">
    <property type="component" value="Unassembled WGS sequence"/>
</dbReference>
<evidence type="ECO:0000313" key="6">
    <source>
        <dbReference type="EMBL" id="PWA42912.1"/>
    </source>
</evidence>
<evidence type="ECO:0008006" key="8">
    <source>
        <dbReference type="Google" id="ProtNLM"/>
    </source>
</evidence>
<dbReference type="GO" id="GO:0004497">
    <property type="term" value="F:monooxygenase activity"/>
    <property type="evidence" value="ECO:0007669"/>
    <property type="project" value="InterPro"/>
</dbReference>
<evidence type="ECO:0000313" key="7">
    <source>
        <dbReference type="Proteomes" id="UP000245207"/>
    </source>
</evidence>
<dbReference type="GO" id="GO:0020037">
    <property type="term" value="F:heme binding"/>
    <property type="evidence" value="ECO:0007669"/>
    <property type="project" value="InterPro"/>
</dbReference>
<comment type="similarity">
    <text evidence="2">Belongs to the cytochrome P450 family.</text>
</comment>
<name>A0A2U1L1M0_ARTAN</name>
<dbReference type="InterPro" id="IPR036396">
    <property type="entry name" value="Cyt_P450_sf"/>
</dbReference>
<dbReference type="Gene3D" id="1.10.630.10">
    <property type="entry name" value="Cytochrome P450"/>
    <property type="match status" value="1"/>
</dbReference>
<evidence type="ECO:0000256" key="5">
    <source>
        <dbReference type="ARBA" id="ARBA00023004"/>
    </source>
</evidence>
<evidence type="ECO:0000256" key="3">
    <source>
        <dbReference type="ARBA" id="ARBA00022723"/>
    </source>
</evidence>
<accession>A0A2U1L1M0</accession>
<reference evidence="6 7" key="1">
    <citation type="journal article" date="2018" name="Mol. Plant">
        <title>The genome of Artemisia annua provides insight into the evolution of Asteraceae family and artemisinin biosynthesis.</title>
        <authorList>
            <person name="Shen Q."/>
            <person name="Zhang L."/>
            <person name="Liao Z."/>
            <person name="Wang S."/>
            <person name="Yan T."/>
            <person name="Shi P."/>
            <person name="Liu M."/>
            <person name="Fu X."/>
            <person name="Pan Q."/>
            <person name="Wang Y."/>
            <person name="Lv Z."/>
            <person name="Lu X."/>
            <person name="Zhang F."/>
            <person name="Jiang W."/>
            <person name="Ma Y."/>
            <person name="Chen M."/>
            <person name="Hao X."/>
            <person name="Li L."/>
            <person name="Tang Y."/>
            <person name="Lv G."/>
            <person name="Zhou Y."/>
            <person name="Sun X."/>
            <person name="Brodelius P.E."/>
            <person name="Rose J.K.C."/>
            <person name="Tang K."/>
        </authorList>
    </citation>
    <scope>NUCLEOTIDE SEQUENCE [LARGE SCALE GENOMIC DNA]</scope>
    <source>
        <strain evidence="7">cv. Huhao1</strain>
        <tissue evidence="6">Leaf</tissue>
    </source>
</reference>
<dbReference type="STRING" id="35608.A0A2U1L1M0"/>
<keyword evidence="5" id="KW-0408">Iron</keyword>
<dbReference type="SUPFAM" id="SSF48264">
    <property type="entry name" value="Cytochrome P450"/>
    <property type="match status" value="1"/>
</dbReference>